<organism evidence="2 3">
    <name type="scientific">Laccaria amethystina LaAM-08-1</name>
    <dbReference type="NCBI Taxonomy" id="1095629"/>
    <lineage>
        <taxon>Eukaryota</taxon>
        <taxon>Fungi</taxon>
        <taxon>Dikarya</taxon>
        <taxon>Basidiomycota</taxon>
        <taxon>Agaricomycotina</taxon>
        <taxon>Agaricomycetes</taxon>
        <taxon>Agaricomycetidae</taxon>
        <taxon>Agaricales</taxon>
        <taxon>Agaricineae</taxon>
        <taxon>Hydnangiaceae</taxon>
        <taxon>Laccaria</taxon>
    </lineage>
</organism>
<feature type="compositionally biased region" description="Low complexity" evidence="1">
    <location>
        <begin position="134"/>
        <end position="147"/>
    </location>
</feature>
<protein>
    <submittedName>
        <fullName evidence="2">Uncharacterized protein</fullName>
    </submittedName>
</protein>
<sequence length="217" mass="24362">MSPRPLPRHHPNDANESTNGIRGTANEGRRPCHVPTTNEGNRKHPHKTSVSLLPSRQLTHVTAASAQTTPTRDRAPMSANEDRRPCHICGMGAGELDTPPFKPRGTSLMPRTHTWHGLWGIGQTPKTQRRHDLPTTTTNAQNTMTPPHATQRLDHHTTQTTYSDATTPPCDITTQRRDRNGTRHNDTTTTRQRDTNRTTRTQPNGDTLSPILLYLYW</sequence>
<evidence type="ECO:0000256" key="1">
    <source>
        <dbReference type="SAM" id="MobiDB-lite"/>
    </source>
</evidence>
<feature type="compositionally biased region" description="Basic and acidic residues" evidence="1">
    <location>
        <begin position="71"/>
        <end position="81"/>
    </location>
</feature>
<reference evidence="3" key="2">
    <citation type="submission" date="2015-01" db="EMBL/GenBank/DDBJ databases">
        <title>Evolutionary Origins and Diversification of the Mycorrhizal Mutualists.</title>
        <authorList>
            <consortium name="DOE Joint Genome Institute"/>
            <consortium name="Mycorrhizal Genomics Consortium"/>
            <person name="Kohler A."/>
            <person name="Kuo A."/>
            <person name="Nagy L.G."/>
            <person name="Floudas D."/>
            <person name="Copeland A."/>
            <person name="Barry K.W."/>
            <person name="Cichocki N."/>
            <person name="Veneault-Fourrey C."/>
            <person name="LaButti K."/>
            <person name="Lindquist E.A."/>
            <person name="Lipzen A."/>
            <person name="Lundell T."/>
            <person name="Morin E."/>
            <person name="Murat C."/>
            <person name="Riley R."/>
            <person name="Ohm R."/>
            <person name="Sun H."/>
            <person name="Tunlid A."/>
            <person name="Henrissat B."/>
            <person name="Grigoriev I.V."/>
            <person name="Hibbett D.S."/>
            <person name="Martin F."/>
        </authorList>
    </citation>
    <scope>NUCLEOTIDE SEQUENCE [LARGE SCALE GENOMIC DNA]</scope>
    <source>
        <strain evidence="3">LaAM-08-1</strain>
    </source>
</reference>
<reference evidence="2 3" key="1">
    <citation type="submission" date="2014-04" db="EMBL/GenBank/DDBJ databases">
        <authorList>
            <consortium name="DOE Joint Genome Institute"/>
            <person name="Kuo A."/>
            <person name="Kohler A."/>
            <person name="Nagy L.G."/>
            <person name="Floudas D."/>
            <person name="Copeland A."/>
            <person name="Barry K.W."/>
            <person name="Cichocki N."/>
            <person name="Veneault-Fourrey C."/>
            <person name="LaButti K."/>
            <person name="Lindquist E.A."/>
            <person name="Lipzen A."/>
            <person name="Lundell T."/>
            <person name="Morin E."/>
            <person name="Murat C."/>
            <person name="Sun H."/>
            <person name="Tunlid A."/>
            <person name="Henrissat B."/>
            <person name="Grigoriev I.V."/>
            <person name="Hibbett D.S."/>
            <person name="Martin F."/>
            <person name="Nordberg H.P."/>
            <person name="Cantor M.N."/>
            <person name="Hua S.X."/>
        </authorList>
    </citation>
    <scope>NUCLEOTIDE SEQUENCE [LARGE SCALE GENOMIC DNA]</scope>
    <source>
        <strain evidence="2 3">LaAM-08-1</strain>
    </source>
</reference>
<dbReference type="AlphaFoldDB" id="A0A0C9XV06"/>
<dbReference type="EMBL" id="KN838639">
    <property type="protein sequence ID" value="KIJ99797.1"/>
    <property type="molecule type" value="Genomic_DNA"/>
</dbReference>
<feature type="region of interest" description="Disordered" evidence="1">
    <location>
        <begin position="116"/>
        <end position="208"/>
    </location>
</feature>
<evidence type="ECO:0000313" key="3">
    <source>
        <dbReference type="Proteomes" id="UP000054477"/>
    </source>
</evidence>
<feature type="region of interest" description="Disordered" evidence="1">
    <location>
        <begin position="62"/>
        <end position="81"/>
    </location>
</feature>
<keyword evidence="3" id="KW-1185">Reference proteome</keyword>
<name>A0A0C9XV06_9AGAR</name>
<dbReference type="Proteomes" id="UP000054477">
    <property type="component" value="Unassembled WGS sequence"/>
</dbReference>
<feature type="region of interest" description="Disordered" evidence="1">
    <location>
        <begin position="1"/>
        <end position="51"/>
    </location>
</feature>
<gene>
    <name evidence="2" type="ORF">K443DRAFT_8130</name>
</gene>
<accession>A0A0C9XV06</accession>
<feature type="compositionally biased region" description="Basic and acidic residues" evidence="1">
    <location>
        <begin position="174"/>
        <end position="197"/>
    </location>
</feature>
<proteinExistence type="predicted"/>
<evidence type="ECO:0000313" key="2">
    <source>
        <dbReference type="EMBL" id="KIJ99797.1"/>
    </source>
</evidence>
<dbReference type="HOGENOM" id="CLU_1272484_0_0_1"/>